<organism evidence="1 2">
    <name type="scientific">Hyphomicrobium album</name>
    <dbReference type="NCBI Taxonomy" id="2665159"/>
    <lineage>
        <taxon>Bacteria</taxon>
        <taxon>Pseudomonadati</taxon>
        <taxon>Pseudomonadota</taxon>
        <taxon>Alphaproteobacteria</taxon>
        <taxon>Hyphomicrobiales</taxon>
        <taxon>Hyphomicrobiaceae</taxon>
        <taxon>Hyphomicrobium</taxon>
    </lineage>
</organism>
<gene>
    <name evidence="1" type="ORF">GIW81_10250</name>
</gene>
<keyword evidence="2" id="KW-1185">Reference proteome</keyword>
<evidence type="ECO:0000313" key="2">
    <source>
        <dbReference type="Proteomes" id="UP000440694"/>
    </source>
</evidence>
<dbReference type="RefSeq" id="WP_154739098.1">
    <property type="nucleotide sequence ID" value="NZ_WMBQ01000001.1"/>
</dbReference>
<comment type="caution">
    <text evidence="1">The sequence shown here is derived from an EMBL/GenBank/DDBJ whole genome shotgun (WGS) entry which is preliminary data.</text>
</comment>
<evidence type="ECO:0000313" key="1">
    <source>
        <dbReference type="EMBL" id="MTD94712.1"/>
    </source>
</evidence>
<name>A0A6I3KLS4_9HYPH</name>
<protein>
    <submittedName>
        <fullName evidence="1">Uncharacterized protein</fullName>
    </submittedName>
</protein>
<dbReference type="AlphaFoldDB" id="A0A6I3KLS4"/>
<accession>A0A6I3KLS4</accession>
<proteinExistence type="predicted"/>
<reference evidence="1 2" key="1">
    <citation type="submission" date="2019-11" db="EMBL/GenBank/DDBJ databases">
        <title>Identification of a novel strain.</title>
        <authorList>
            <person name="Xu Q."/>
            <person name="Wang G."/>
        </authorList>
    </citation>
    <scope>NUCLEOTIDE SEQUENCE [LARGE SCALE GENOMIC DNA]</scope>
    <source>
        <strain evidence="2">xq</strain>
    </source>
</reference>
<dbReference type="Proteomes" id="UP000440694">
    <property type="component" value="Unassembled WGS sequence"/>
</dbReference>
<dbReference type="EMBL" id="WMBQ01000001">
    <property type="protein sequence ID" value="MTD94712.1"/>
    <property type="molecule type" value="Genomic_DNA"/>
</dbReference>
<sequence length="56" mass="5932">MSSEDDGAAAPYHRLGPSILAANNFLHAPAAEAEPPFLEAVPLAQPTPLKVWRVVP</sequence>